<feature type="binding site" evidence="13">
    <location>
        <position position="829"/>
    </location>
    <ligand>
        <name>S-adenosyl-L-methionine</name>
        <dbReference type="ChEBI" id="CHEBI:59789"/>
    </ligand>
</feature>
<evidence type="ECO:0000256" key="14">
    <source>
        <dbReference type="RuleBase" id="RU003465"/>
    </source>
</evidence>
<dbReference type="EMBL" id="JBBPBM010000069">
    <property type="protein sequence ID" value="KAK8513677.1"/>
    <property type="molecule type" value="Genomic_DNA"/>
</dbReference>
<feature type="binding site" evidence="13">
    <location>
        <position position="856"/>
    </location>
    <ligand>
        <name>S-adenosyl-L-methionine</name>
        <dbReference type="ChEBI" id="CHEBI:59789"/>
    </ligand>
</feature>
<evidence type="ECO:0000259" key="16">
    <source>
        <dbReference type="PROSITE" id="PS51686"/>
    </source>
</evidence>
<evidence type="ECO:0000256" key="3">
    <source>
        <dbReference type="ARBA" id="ARBA00013081"/>
    </source>
</evidence>
<accession>A0ABR2C2R4</accession>
<dbReference type="CDD" id="cd02440">
    <property type="entry name" value="AdoMet_MTases"/>
    <property type="match status" value="1"/>
</dbReference>
<evidence type="ECO:0000256" key="7">
    <source>
        <dbReference type="ARBA" id="ARBA00022723"/>
    </source>
</evidence>
<keyword evidence="9" id="KW-0460">Magnesium</keyword>
<keyword evidence="10 13" id="KW-0694">RNA-binding</keyword>
<dbReference type="InterPro" id="IPR036457">
    <property type="entry name" value="PPM-type-like_dom_sf"/>
</dbReference>
<dbReference type="PROSITE" id="PS51686">
    <property type="entry name" value="SAM_MT_RSMB_NOP"/>
    <property type="match status" value="1"/>
</dbReference>
<dbReference type="SMART" id="SM00332">
    <property type="entry name" value="PP2Cc"/>
    <property type="match status" value="1"/>
</dbReference>
<dbReference type="Gene3D" id="3.30.70.1170">
    <property type="entry name" value="Sun protein, domain 3"/>
    <property type="match status" value="1"/>
</dbReference>
<dbReference type="PROSITE" id="PS01032">
    <property type="entry name" value="PPM_1"/>
    <property type="match status" value="1"/>
</dbReference>
<keyword evidence="5 13" id="KW-0808">Transferase</keyword>
<dbReference type="Proteomes" id="UP001472677">
    <property type="component" value="Unassembled WGS sequence"/>
</dbReference>
<dbReference type="InterPro" id="IPR001932">
    <property type="entry name" value="PPM-type_phosphatase-like_dom"/>
</dbReference>
<dbReference type="InterPro" id="IPR015655">
    <property type="entry name" value="PP2C"/>
</dbReference>
<evidence type="ECO:0000313" key="19">
    <source>
        <dbReference type="Proteomes" id="UP001472677"/>
    </source>
</evidence>
<evidence type="ECO:0000256" key="12">
    <source>
        <dbReference type="ARBA" id="ARBA00023211"/>
    </source>
</evidence>
<comment type="cofactor">
    <cofactor evidence="1">
        <name>Mn(2+)</name>
        <dbReference type="ChEBI" id="CHEBI:29035"/>
    </cofactor>
</comment>
<comment type="cofactor">
    <cofactor evidence="2">
        <name>Mg(2+)</name>
        <dbReference type="ChEBI" id="CHEBI:18420"/>
    </cofactor>
</comment>
<evidence type="ECO:0000313" key="18">
    <source>
        <dbReference type="EMBL" id="KAK8513677.1"/>
    </source>
</evidence>
<dbReference type="InterPro" id="IPR049560">
    <property type="entry name" value="MeTrfase_RsmB-F_NOP2_cat"/>
</dbReference>
<dbReference type="EC" id="3.1.3.16" evidence="3"/>
<keyword evidence="19" id="KW-1185">Reference proteome</keyword>
<keyword evidence="6 13" id="KW-0949">S-adenosyl-L-methionine</keyword>
<dbReference type="InterPro" id="IPR048889">
    <property type="entry name" value="NSUN5_RCM1_N"/>
</dbReference>
<dbReference type="PANTHER" id="PTHR47992">
    <property type="entry name" value="PROTEIN PHOSPHATASE"/>
    <property type="match status" value="1"/>
</dbReference>
<dbReference type="PRINTS" id="PR02008">
    <property type="entry name" value="RCMTFAMILY"/>
</dbReference>
<proteinExistence type="inferred from homology"/>
<dbReference type="Gene3D" id="3.60.40.10">
    <property type="entry name" value="PPM-type phosphatase domain"/>
    <property type="match status" value="1"/>
</dbReference>
<dbReference type="SUPFAM" id="SSF81606">
    <property type="entry name" value="PP2C-like"/>
    <property type="match status" value="1"/>
</dbReference>
<keyword evidence="7" id="KW-0479">Metal-binding</keyword>
<evidence type="ECO:0000256" key="1">
    <source>
        <dbReference type="ARBA" id="ARBA00001936"/>
    </source>
</evidence>
<feature type="region of interest" description="Disordered" evidence="15">
    <location>
        <begin position="1007"/>
        <end position="1029"/>
    </location>
</feature>
<organism evidence="18 19">
    <name type="scientific">Hibiscus sabdariffa</name>
    <name type="common">roselle</name>
    <dbReference type="NCBI Taxonomy" id="183260"/>
    <lineage>
        <taxon>Eukaryota</taxon>
        <taxon>Viridiplantae</taxon>
        <taxon>Streptophyta</taxon>
        <taxon>Embryophyta</taxon>
        <taxon>Tracheophyta</taxon>
        <taxon>Spermatophyta</taxon>
        <taxon>Magnoliopsida</taxon>
        <taxon>eudicotyledons</taxon>
        <taxon>Gunneridae</taxon>
        <taxon>Pentapetalae</taxon>
        <taxon>rosids</taxon>
        <taxon>malvids</taxon>
        <taxon>Malvales</taxon>
        <taxon>Malvaceae</taxon>
        <taxon>Malvoideae</taxon>
        <taxon>Hibiscus</taxon>
    </lineage>
</organism>
<dbReference type="InterPro" id="IPR000222">
    <property type="entry name" value="PP2C_BS"/>
</dbReference>
<evidence type="ECO:0000256" key="5">
    <source>
        <dbReference type="ARBA" id="ARBA00022679"/>
    </source>
</evidence>
<dbReference type="Gene3D" id="3.40.50.150">
    <property type="entry name" value="Vaccinia Virus protein VP39"/>
    <property type="match status" value="1"/>
</dbReference>
<evidence type="ECO:0000256" key="6">
    <source>
        <dbReference type="ARBA" id="ARBA00022691"/>
    </source>
</evidence>
<dbReference type="Pfam" id="PF00481">
    <property type="entry name" value="PP2C"/>
    <property type="match status" value="1"/>
</dbReference>
<evidence type="ECO:0000256" key="10">
    <source>
        <dbReference type="ARBA" id="ARBA00022884"/>
    </source>
</evidence>
<comment type="caution">
    <text evidence="18">The sequence shown here is derived from an EMBL/GenBank/DDBJ whole genome shotgun (WGS) entry which is preliminary data.</text>
</comment>
<name>A0ABR2C2R4_9ROSI</name>
<feature type="active site" description="Nucleophile" evidence="13">
    <location>
        <position position="938"/>
    </location>
</feature>
<dbReference type="InterPro" id="IPR001678">
    <property type="entry name" value="MeTrfase_RsmB-F_NOP2_dom"/>
</dbReference>
<keyword evidence="8 14" id="KW-0378">Hydrolase</keyword>
<dbReference type="CDD" id="cd00143">
    <property type="entry name" value="PP2Cc"/>
    <property type="match status" value="1"/>
</dbReference>
<dbReference type="InterPro" id="IPR023267">
    <property type="entry name" value="RCMT"/>
</dbReference>
<feature type="domain" description="PPM-type phosphatase" evidence="17">
    <location>
        <begin position="239"/>
        <end position="543"/>
    </location>
</feature>
<evidence type="ECO:0000259" key="17">
    <source>
        <dbReference type="PROSITE" id="PS51746"/>
    </source>
</evidence>
<feature type="domain" description="SAM-dependent MTase RsmB/NOP-type" evidence="16">
    <location>
        <begin position="716"/>
        <end position="1004"/>
    </location>
</feature>
<evidence type="ECO:0000256" key="4">
    <source>
        <dbReference type="ARBA" id="ARBA00022603"/>
    </source>
</evidence>
<evidence type="ECO:0000256" key="2">
    <source>
        <dbReference type="ARBA" id="ARBA00001946"/>
    </source>
</evidence>
<dbReference type="Pfam" id="PF01189">
    <property type="entry name" value="Methyltr_RsmB-F"/>
    <property type="match status" value="1"/>
</dbReference>
<keyword evidence="4 13" id="KW-0489">Methyltransferase</keyword>
<keyword evidence="12" id="KW-0464">Manganese</keyword>
<feature type="region of interest" description="Disordered" evidence="15">
    <location>
        <begin position="551"/>
        <end position="585"/>
    </location>
</feature>
<feature type="binding site" evidence="13">
    <location>
        <position position="876"/>
    </location>
    <ligand>
        <name>S-adenosyl-L-methionine</name>
        <dbReference type="ChEBI" id="CHEBI:59789"/>
    </ligand>
</feature>
<evidence type="ECO:0000256" key="11">
    <source>
        <dbReference type="ARBA" id="ARBA00022912"/>
    </source>
</evidence>
<comment type="similarity">
    <text evidence="13">Belongs to the class I-like SAM-binding methyltransferase superfamily. RsmB/NOP family.</text>
</comment>
<evidence type="ECO:0000256" key="8">
    <source>
        <dbReference type="ARBA" id="ARBA00022801"/>
    </source>
</evidence>
<dbReference type="InterPro" id="IPR029063">
    <property type="entry name" value="SAM-dependent_MTases_sf"/>
</dbReference>
<dbReference type="PROSITE" id="PS51746">
    <property type="entry name" value="PPM_2"/>
    <property type="match status" value="1"/>
</dbReference>
<feature type="compositionally biased region" description="Basic residues" evidence="15">
    <location>
        <begin position="1018"/>
        <end position="1029"/>
    </location>
</feature>
<keyword evidence="11 14" id="KW-0904">Protein phosphatase</keyword>
<feature type="binding site" evidence="13">
    <location>
        <begin position="805"/>
        <end position="811"/>
    </location>
    <ligand>
        <name>S-adenosyl-L-methionine</name>
        <dbReference type="ChEBI" id="CHEBI:59789"/>
    </ligand>
</feature>
<evidence type="ECO:0000256" key="13">
    <source>
        <dbReference type="PROSITE-ProRule" id="PRU01023"/>
    </source>
</evidence>
<evidence type="ECO:0000256" key="15">
    <source>
        <dbReference type="SAM" id="MobiDB-lite"/>
    </source>
</evidence>
<reference evidence="18 19" key="1">
    <citation type="journal article" date="2024" name="G3 (Bethesda)">
        <title>Genome assembly of Hibiscus sabdariffa L. provides insights into metabolisms of medicinal natural products.</title>
        <authorList>
            <person name="Kim T."/>
        </authorList>
    </citation>
    <scope>NUCLEOTIDE SEQUENCE [LARGE SCALE GENOMIC DNA]</scope>
    <source>
        <strain evidence="18">TK-2024</strain>
        <tissue evidence="18">Old leaves</tissue>
    </source>
</reference>
<protein>
    <recommendedName>
        <fullName evidence="3">protein-serine/threonine phosphatase</fullName>
        <ecNumber evidence="3">3.1.3.16</ecNumber>
    </recommendedName>
</protein>
<comment type="similarity">
    <text evidence="14">Belongs to the PP2C family.</text>
</comment>
<evidence type="ECO:0000256" key="9">
    <source>
        <dbReference type="ARBA" id="ARBA00022842"/>
    </source>
</evidence>
<gene>
    <name evidence="18" type="ORF">V6N12_052850</name>
</gene>
<sequence length="1063" mass="117777">MEEMSLTVAVPFRVGNSVCENSKFAVRMDMTKLKLRTNPAGVLVDSETQGTNNLDSAEDVNCNCDDMEIEESSIDVPLTEEVKGERATTLDMMSDSKDSWIGNNDVIARDSEEEDSLSLEGDRVFDLDSSCSLSVASDTSSLCGEDFMSFDATSEVGTPRTVDNEKSICSVAIIAKATNFVESNVESDPLAVAVNLEEEIGDGSEQKPSDVVLQLALEKQQSMSAPVGRSVFEVEYVPLWGFTSICGRRPEMEDAVAAMPRFLKIPIQMLIGDRILDGLSEDFAHQTAHFFGVYDGHGGSQVANYCRQRLHSALAEEIESVKECQRNASITDGCQELWKKAFTTCFVKVDAEIGGQGDQEPVAPETVGSTAVVALICSSHIIVANCGDSRAVLCRGKEPLALSVDHKPNREDEYERIEAAGGKVIQWNGHRVFGVLAMSRSIGDRYLKPWIIPDPEVMFVPRVKEDECLILASDGLWDVMTNEEACDLARRRILQWHKKNGATLASERGDTIDPAAQSAAEYLSNRALQKGSKDNITVLVVDLKAQRKFKSSPTRLQTMARFKSKQPPSAAAEKPKKPRMSNAERSSYFARREAAKVLRSVLQGDAHRRAVGSIKSLVYSPSVKNKKATFALVCQTLKHLPIIKDVLEAANILNSRWKRQVELVYIIAYDILFGQEISFVGDAEKFLVQRKVSLQSALARLLVRKKMKRIEDLIDHYQTPDVSKPRYVRVNTLKLDVDSALVELRKQFMVQKDDLVPDLLKLPPKCDLHDHPLVMNGSVFMQGKASSMVAAALDPEPGWEVLDACAAPGNKTVHLAALMRGKGKVMACELNKERIKRLADTVRLSGAHNIEVFHGDFLGLDPEDPLYSKVRAILLDPSCSGSGTVAERLDHLLPSYAAGQAANNDETERINKLASFQKKALEHALSFPQVERIVYSTCSIHQTENEDVVKSVLPFAVSRGFRLATPFPQWHRRGLPVLEGSEHLLRTDPAEDKEGFFIALFIREDESMSRTSDPPHPPVKHRKGRNGSMKKSRIIKPILFGGMFKVLSHCKLSSRINLNKQRN</sequence>
<dbReference type="SUPFAM" id="SSF53335">
    <property type="entry name" value="S-adenosyl-L-methionine-dependent methyltransferases"/>
    <property type="match status" value="1"/>
</dbReference>
<dbReference type="Pfam" id="PF21153">
    <property type="entry name" value="NSUN5_N"/>
    <property type="match status" value="1"/>
</dbReference>